<evidence type="ECO:0000259" key="1">
    <source>
        <dbReference type="Pfam" id="PF18407"/>
    </source>
</evidence>
<dbReference type="EMBL" id="JAAATY010000022">
    <property type="protein sequence ID" value="NRN68840.1"/>
    <property type="molecule type" value="Genomic_DNA"/>
</dbReference>
<organism evidence="2 3">
    <name type="scientific">Kibdelosporangium persicum</name>
    <dbReference type="NCBI Taxonomy" id="2698649"/>
    <lineage>
        <taxon>Bacteria</taxon>
        <taxon>Bacillati</taxon>
        <taxon>Actinomycetota</taxon>
        <taxon>Actinomycetes</taxon>
        <taxon>Pseudonocardiales</taxon>
        <taxon>Pseudonocardiaceae</taxon>
        <taxon>Kibdelosporangium</taxon>
    </lineage>
</organism>
<dbReference type="Proteomes" id="UP000763557">
    <property type="component" value="Unassembled WGS sequence"/>
</dbReference>
<gene>
    <name evidence="2" type="ORF">GC106_60950</name>
</gene>
<proteinExistence type="predicted"/>
<reference evidence="2 3" key="1">
    <citation type="submission" date="2020-01" db="EMBL/GenBank/DDBJ databases">
        <title>Kibdelosporangium persica a novel Actinomycetes from a hot desert in Iran.</title>
        <authorList>
            <person name="Safaei N."/>
            <person name="Zaburannyi N."/>
            <person name="Mueller R."/>
            <person name="Wink J."/>
        </authorList>
    </citation>
    <scope>NUCLEOTIDE SEQUENCE [LARGE SCALE GENOMIC DNA]</scope>
    <source>
        <strain evidence="2 3">4NS15</strain>
    </source>
</reference>
<accession>A0ABX2FD57</accession>
<dbReference type="Gene3D" id="3.40.50.1000">
    <property type="entry name" value="HAD superfamily/HAD-like"/>
    <property type="match status" value="1"/>
</dbReference>
<keyword evidence="3" id="KW-1185">Reference proteome</keyword>
<protein>
    <submittedName>
        <fullName evidence="2">4-nitrophenylphosphatase</fullName>
    </submittedName>
</protein>
<feature type="domain" description="GCN5-related N-acetyltransferase-like" evidence="1">
    <location>
        <begin position="187"/>
        <end position="227"/>
    </location>
</feature>
<comment type="caution">
    <text evidence="2">The sequence shown here is derived from an EMBL/GenBank/DDBJ whole genome shotgun (WGS) entry which is preliminary data.</text>
</comment>
<dbReference type="InterPro" id="IPR041065">
    <property type="entry name" value="GNAT-like"/>
</dbReference>
<dbReference type="Pfam" id="PF18407">
    <property type="entry name" value="GNAT_like"/>
    <property type="match status" value="1"/>
</dbReference>
<evidence type="ECO:0000313" key="2">
    <source>
        <dbReference type="EMBL" id="NRN68840.1"/>
    </source>
</evidence>
<evidence type="ECO:0000313" key="3">
    <source>
        <dbReference type="Proteomes" id="UP000763557"/>
    </source>
</evidence>
<name>A0ABX2FD57_9PSEU</name>
<sequence>MPTLADMYDGFLFELEGILDPHTQAIPFTSETVDHLSPTAFVSATRSAAAVASLLSGLGVDTRQAQVVTRSQAAARLLPGLVPAQRDEFVLGTAAVAGDEPSHPVLLREAIRRTGARYPLAISQSLDFVAAARLIRIPSVLVLNASTDLRSLLRTSPDRRPTFVATDLRDLFRLQPIVDGDARYWECEGWTATVTNGRLRLYPGPLSTLAAGARVLCAAAWNHRGPDLDIESAVRLLTSLAV</sequence>
<dbReference type="InterPro" id="IPR023214">
    <property type="entry name" value="HAD_sf"/>
</dbReference>